<organism evidence="1 2">
    <name type="scientific">Flavobacterium arundinis</name>
    <dbReference type="NCBI Taxonomy" id="3139143"/>
    <lineage>
        <taxon>Bacteria</taxon>
        <taxon>Pseudomonadati</taxon>
        <taxon>Bacteroidota</taxon>
        <taxon>Flavobacteriia</taxon>
        <taxon>Flavobacteriales</taxon>
        <taxon>Flavobacteriaceae</taxon>
        <taxon>Flavobacterium</taxon>
    </lineage>
</organism>
<evidence type="ECO:0000313" key="1">
    <source>
        <dbReference type="EMBL" id="MEL1243835.1"/>
    </source>
</evidence>
<dbReference type="PROSITE" id="PS51257">
    <property type="entry name" value="PROKAR_LIPOPROTEIN"/>
    <property type="match status" value="1"/>
</dbReference>
<reference evidence="1 2" key="1">
    <citation type="submission" date="2024-04" db="EMBL/GenBank/DDBJ databases">
        <title>Flavobacterium sp. DGU11 16S ribosomal RNA gene Genome sequencing and assembly.</title>
        <authorList>
            <person name="Park S."/>
        </authorList>
    </citation>
    <scope>NUCLEOTIDE SEQUENCE [LARGE SCALE GENOMIC DNA]</scope>
    <source>
        <strain evidence="1 2">DGU11</strain>
    </source>
</reference>
<protein>
    <recommendedName>
        <fullName evidence="3">Lipoprotein</fullName>
    </recommendedName>
</protein>
<sequence length="128" mass="14365">MKTVLATAYLIVALSLSGCVNDRKGVAEANIELDNGEKWIVDKAMLEYINAMEIAVNDFGPDGDISKLKAMLKDNLKGVTSNCTMEGQAHAELHKWLIPLMESVDDVDDKESTERLKQHFMTFHTYFK</sequence>
<gene>
    <name evidence="1" type="ORF">AAEO56_06135</name>
</gene>
<evidence type="ECO:0008006" key="3">
    <source>
        <dbReference type="Google" id="ProtNLM"/>
    </source>
</evidence>
<dbReference type="RefSeq" id="WP_341696153.1">
    <property type="nucleotide sequence ID" value="NZ_JBBYHR010000003.1"/>
</dbReference>
<comment type="caution">
    <text evidence="1">The sequence shown here is derived from an EMBL/GenBank/DDBJ whole genome shotgun (WGS) entry which is preliminary data.</text>
</comment>
<evidence type="ECO:0000313" key="2">
    <source>
        <dbReference type="Proteomes" id="UP001464555"/>
    </source>
</evidence>
<dbReference type="EMBL" id="JBBYHR010000003">
    <property type="protein sequence ID" value="MEL1243835.1"/>
    <property type="molecule type" value="Genomic_DNA"/>
</dbReference>
<keyword evidence="2" id="KW-1185">Reference proteome</keyword>
<accession>A0ABU9HVC1</accession>
<dbReference type="Proteomes" id="UP001464555">
    <property type="component" value="Unassembled WGS sequence"/>
</dbReference>
<proteinExistence type="predicted"/>
<name>A0ABU9HVC1_9FLAO</name>